<evidence type="ECO:0000256" key="1">
    <source>
        <dbReference type="ARBA" id="ARBA00004772"/>
    </source>
</evidence>
<dbReference type="PANTHER" id="PTHR38042:SF1">
    <property type="entry name" value="UROPORPHYRINOGEN-III SYNTHASE, CHLOROPLASTIC"/>
    <property type="match status" value="1"/>
</dbReference>
<evidence type="ECO:0000256" key="7">
    <source>
        <dbReference type="ARBA" id="ARBA00040167"/>
    </source>
</evidence>
<reference evidence="11 12" key="1">
    <citation type="submission" date="2016-10" db="EMBL/GenBank/DDBJ databases">
        <authorList>
            <person name="de Groot N.N."/>
        </authorList>
    </citation>
    <scope>NUCLEOTIDE SEQUENCE [LARGE SCALE GENOMIC DNA]</scope>
    <source>
        <strain evidence="11 12">CGMCC 1.11030</strain>
    </source>
</reference>
<comment type="similarity">
    <text evidence="2 9">Belongs to the uroporphyrinogen-III synthase family.</text>
</comment>
<dbReference type="Pfam" id="PF02602">
    <property type="entry name" value="HEM4"/>
    <property type="match status" value="1"/>
</dbReference>
<keyword evidence="5 9" id="KW-0627">Porphyrin biosynthesis</keyword>
<dbReference type="PANTHER" id="PTHR38042">
    <property type="entry name" value="UROPORPHYRINOGEN-III SYNTHASE, CHLOROPLASTIC"/>
    <property type="match status" value="1"/>
</dbReference>
<dbReference type="SUPFAM" id="SSF69618">
    <property type="entry name" value="HemD-like"/>
    <property type="match status" value="1"/>
</dbReference>
<organism evidence="11 12">
    <name type="scientific">Albimonas pacifica</name>
    <dbReference type="NCBI Taxonomy" id="1114924"/>
    <lineage>
        <taxon>Bacteria</taxon>
        <taxon>Pseudomonadati</taxon>
        <taxon>Pseudomonadota</taxon>
        <taxon>Alphaproteobacteria</taxon>
        <taxon>Rhodobacterales</taxon>
        <taxon>Paracoccaceae</taxon>
        <taxon>Albimonas</taxon>
    </lineage>
</organism>
<proteinExistence type="inferred from homology"/>
<dbReference type="EC" id="4.2.1.75" evidence="3 9"/>
<dbReference type="RefSeq" id="WP_092863920.1">
    <property type="nucleotide sequence ID" value="NZ_FOQH01000011.1"/>
</dbReference>
<dbReference type="InterPro" id="IPR003754">
    <property type="entry name" value="4pyrrol_synth_uPrphyn_synth"/>
</dbReference>
<dbReference type="GO" id="GO:0006782">
    <property type="term" value="P:protoporphyrinogen IX biosynthetic process"/>
    <property type="evidence" value="ECO:0007669"/>
    <property type="project" value="UniProtKB-UniRule"/>
</dbReference>
<dbReference type="STRING" id="1114924.SAMN05216258_11152"/>
<evidence type="ECO:0000313" key="12">
    <source>
        <dbReference type="Proteomes" id="UP000199377"/>
    </source>
</evidence>
<dbReference type="Gene3D" id="3.40.50.10090">
    <property type="match status" value="2"/>
</dbReference>
<feature type="domain" description="Tetrapyrrole biosynthesis uroporphyrinogen III synthase" evidence="10">
    <location>
        <begin position="28"/>
        <end position="242"/>
    </location>
</feature>
<dbReference type="AlphaFoldDB" id="A0A1I3MDT7"/>
<evidence type="ECO:0000256" key="2">
    <source>
        <dbReference type="ARBA" id="ARBA00008133"/>
    </source>
</evidence>
<dbReference type="InterPro" id="IPR039793">
    <property type="entry name" value="UROS/Hem4"/>
</dbReference>
<dbReference type="GO" id="GO:0004852">
    <property type="term" value="F:uroporphyrinogen-III synthase activity"/>
    <property type="evidence" value="ECO:0007669"/>
    <property type="project" value="UniProtKB-UniRule"/>
</dbReference>
<comment type="pathway">
    <text evidence="1 9">Porphyrin-containing compound metabolism; protoporphyrin-IX biosynthesis; coproporphyrinogen-III from 5-aminolevulinate: step 3/4.</text>
</comment>
<keyword evidence="4 9" id="KW-0456">Lyase</keyword>
<evidence type="ECO:0000256" key="5">
    <source>
        <dbReference type="ARBA" id="ARBA00023244"/>
    </source>
</evidence>
<sequence>MSEAEAPAADPAPPPLALVTRPEPSGAALARWLEGEGWRTLPAPLMRFEALEATADPAGAWGMALTSAAAARAAPLVTEPGGEALRALPCFCVGEATAEAAREAGFRDVRAADADAAALAALIAAEAPAGAEILHLRGRHGADDLYEALAAAGLRARQVVVYAMPAAQALPPEADAALAAGEARLVPVFSPRSAAILARLLAPRHDLGRTVAVAISPAAARPLAGLGFARVEIAQAPTRKGMRAAMDAVARAARRRTRKAAEAAAAEADEA</sequence>
<evidence type="ECO:0000313" key="11">
    <source>
        <dbReference type="EMBL" id="SFI94960.1"/>
    </source>
</evidence>
<dbReference type="OrthoDB" id="7204250at2"/>
<dbReference type="Proteomes" id="UP000199377">
    <property type="component" value="Unassembled WGS sequence"/>
</dbReference>
<comment type="function">
    <text evidence="6 9">Catalyzes cyclization of the linear tetrapyrrole, hydroxymethylbilane, to the macrocyclic uroporphyrinogen III.</text>
</comment>
<protein>
    <recommendedName>
        <fullName evidence="7 9">Uroporphyrinogen-III synthase</fullName>
        <ecNumber evidence="3 9">4.2.1.75</ecNumber>
    </recommendedName>
</protein>
<keyword evidence="12" id="KW-1185">Reference proteome</keyword>
<dbReference type="GO" id="GO:0006780">
    <property type="term" value="P:uroporphyrinogen III biosynthetic process"/>
    <property type="evidence" value="ECO:0007669"/>
    <property type="project" value="UniProtKB-UniRule"/>
</dbReference>
<evidence type="ECO:0000256" key="8">
    <source>
        <dbReference type="ARBA" id="ARBA00048617"/>
    </source>
</evidence>
<evidence type="ECO:0000259" key="10">
    <source>
        <dbReference type="Pfam" id="PF02602"/>
    </source>
</evidence>
<name>A0A1I3MDT7_9RHOB</name>
<comment type="catalytic activity">
    <reaction evidence="8 9">
        <text>hydroxymethylbilane = uroporphyrinogen III + H2O</text>
        <dbReference type="Rhea" id="RHEA:18965"/>
        <dbReference type="ChEBI" id="CHEBI:15377"/>
        <dbReference type="ChEBI" id="CHEBI:57308"/>
        <dbReference type="ChEBI" id="CHEBI:57845"/>
        <dbReference type="EC" id="4.2.1.75"/>
    </reaction>
</comment>
<evidence type="ECO:0000256" key="3">
    <source>
        <dbReference type="ARBA" id="ARBA00013109"/>
    </source>
</evidence>
<dbReference type="EMBL" id="FOQH01000011">
    <property type="protein sequence ID" value="SFI94960.1"/>
    <property type="molecule type" value="Genomic_DNA"/>
</dbReference>
<gene>
    <name evidence="11" type="ORF">SAMN05216258_11152</name>
</gene>
<accession>A0A1I3MDT7</accession>
<evidence type="ECO:0000256" key="4">
    <source>
        <dbReference type="ARBA" id="ARBA00023239"/>
    </source>
</evidence>
<evidence type="ECO:0000256" key="9">
    <source>
        <dbReference type="RuleBase" id="RU366031"/>
    </source>
</evidence>
<dbReference type="InterPro" id="IPR036108">
    <property type="entry name" value="4pyrrol_syn_uPrphyn_synt_sf"/>
</dbReference>
<evidence type="ECO:0000256" key="6">
    <source>
        <dbReference type="ARBA" id="ARBA00037589"/>
    </source>
</evidence>